<keyword evidence="1" id="KW-1133">Transmembrane helix</keyword>
<proteinExistence type="predicted"/>
<keyword evidence="1" id="KW-0472">Membrane</keyword>
<comment type="caution">
    <text evidence="2">The sequence shown here is derived from an EMBL/GenBank/DDBJ whole genome shotgun (WGS) entry which is preliminary data.</text>
</comment>
<accession>A0A5J5CGW4</accession>
<keyword evidence="1" id="KW-0812">Transmembrane</keyword>
<name>A0A5J5CGW4_9PERO</name>
<reference evidence="2 3" key="1">
    <citation type="submission" date="2019-08" db="EMBL/GenBank/DDBJ databases">
        <title>A chromosome-level genome assembly, high-density linkage maps, and genome scans reveal the genomic architecture of hybrid incompatibilities underlying speciation via character displacement in darters (Percidae: Etheostominae).</title>
        <authorList>
            <person name="Moran R.L."/>
            <person name="Catchen J.M."/>
            <person name="Fuller R.C."/>
        </authorList>
    </citation>
    <scope>NUCLEOTIDE SEQUENCE [LARGE SCALE GENOMIC DNA]</scope>
    <source>
        <strain evidence="2">EspeVRDwgs_2016</strain>
        <tissue evidence="2">Muscle</tissue>
    </source>
</reference>
<evidence type="ECO:0000256" key="1">
    <source>
        <dbReference type="SAM" id="Phobius"/>
    </source>
</evidence>
<dbReference type="AlphaFoldDB" id="A0A5J5CGW4"/>
<feature type="transmembrane region" description="Helical" evidence="1">
    <location>
        <begin position="84"/>
        <end position="100"/>
    </location>
</feature>
<sequence length="101" mass="11420">MHIYRKHPDKAVEDIAANPDLDAVCIDERNGESKRKPGAKRTKSCASPVDVQPQWMTFGKKKRKKKNLLQASIGAEALRVSQRPRFFILYSTLCVLLVVVL</sequence>
<evidence type="ECO:0000313" key="3">
    <source>
        <dbReference type="Proteomes" id="UP000327493"/>
    </source>
</evidence>
<keyword evidence="3" id="KW-1185">Reference proteome</keyword>
<evidence type="ECO:0000313" key="2">
    <source>
        <dbReference type="EMBL" id="KAA8579736.1"/>
    </source>
</evidence>
<gene>
    <name evidence="2" type="ORF">FQN60_006829</name>
</gene>
<dbReference type="Proteomes" id="UP000327493">
    <property type="component" value="Chromosome 24"/>
</dbReference>
<dbReference type="EMBL" id="VOFY01000024">
    <property type="protein sequence ID" value="KAA8579736.1"/>
    <property type="molecule type" value="Genomic_DNA"/>
</dbReference>
<protein>
    <submittedName>
        <fullName evidence="2">Uncharacterized protein</fullName>
    </submittedName>
</protein>
<organism evidence="2 3">
    <name type="scientific">Etheostoma spectabile</name>
    <name type="common">orangethroat darter</name>
    <dbReference type="NCBI Taxonomy" id="54343"/>
    <lineage>
        <taxon>Eukaryota</taxon>
        <taxon>Metazoa</taxon>
        <taxon>Chordata</taxon>
        <taxon>Craniata</taxon>
        <taxon>Vertebrata</taxon>
        <taxon>Euteleostomi</taxon>
        <taxon>Actinopterygii</taxon>
        <taxon>Neopterygii</taxon>
        <taxon>Teleostei</taxon>
        <taxon>Neoteleostei</taxon>
        <taxon>Acanthomorphata</taxon>
        <taxon>Eupercaria</taxon>
        <taxon>Perciformes</taxon>
        <taxon>Percoidei</taxon>
        <taxon>Percidae</taxon>
        <taxon>Etheostomatinae</taxon>
        <taxon>Etheostoma</taxon>
    </lineage>
</organism>